<accession>A0AAD5E7J3</accession>
<keyword evidence="5" id="KW-0285">Flavoprotein</keyword>
<evidence type="ECO:0000313" key="13">
    <source>
        <dbReference type="Proteomes" id="UP001206595"/>
    </source>
</evidence>
<keyword evidence="7" id="KW-0274">FAD</keyword>
<keyword evidence="6" id="KW-0288">FMN</keyword>
<dbReference type="FunFam" id="3.40.50.360:FF:000015">
    <property type="entry name" value="NADPH-dependent diflavin oxidoreductase 1"/>
    <property type="match status" value="1"/>
</dbReference>
<feature type="non-terminal residue" evidence="12">
    <location>
        <position position="591"/>
    </location>
</feature>
<feature type="domain" description="Flavodoxin-like" evidence="10">
    <location>
        <begin position="6"/>
        <end position="150"/>
    </location>
</feature>
<sequence>MESRKILILYGSETGCAQDTAERIGRQARRRHFKTRVIAMDEYERAQLVEEQLVIFVCSTTGQGDEPTNMKRFWKFLLRKNLPPNILSQMEYTVFGLGDSSYQKFNYPAKKLYKRLSQLGAVSIHPRGDGDDQHYLGLDGGLDPWLDELWPKIMAKYPLPPGMQIIPADNTPPPSFHLEFVKDAFSNGVSTTKQSDLRHEGEFEVIVQKNERITADDHFQDVRHIELKIQNDDNEALYAPGDIAVIRPKNLPNEVDAFLEYMNWSDLADEQIIVRPTSEDRRVPSHWPHLMTFRELFVSCLDIFSVPRRSFFEMLAFFTEDENQTEKLREFSSPEGQDDMYAYCQRPRRTVAEVLFDFQSAKIKLDYILDLFPMMQPRSFSIASDPKTHPGEIHLCIAIVKYKTKLKKIRRGVCSKWISQLQEGDSIPSVHITRGTMQLPKDPNVPLIMIGPGTGIAPMRSFLEDRIYHNSTENTLFVGCRYEHKDYYYREQWEGYVNKHQLELHTAFSRDQDSKIYVQDLIRQQAPALWRLIDEKKSKVLLSGSSNKMPEQVAFAFKELFMEQGGLDAEQAELYFSRMEKSGQFQQECWA</sequence>
<evidence type="ECO:0000256" key="2">
    <source>
        <dbReference type="ARBA" id="ARBA00001974"/>
    </source>
</evidence>
<dbReference type="FunFam" id="3.40.50.80:FF:000030">
    <property type="entry name" value="NADPH-dependent diflavin oxidoreductase 1"/>
    <property type="match status" value="1"/>
</dbReference>
<dbReference type="SUPFAM" id="SSF52343">
    <property type="entry name" value="Ferredoxin reductase-like, C-terminal NADP-linked domain"/>
    <property type="match status" value="1"/>
</dbReference>
<dbReference type="Gene3D" id="1.20.990.10">
    <property type="entry name" value="NADPH-cytochrome p450 Reductase, Chain A, domain 3"/>
    <property type="match status" value="1"/>
</dbReference>
<evidence type="ECO:0000259" key="10">
    <source>
        <dbReference type="PROSITE" id="PS50902"/>
    </source>
</evidence>
<keyword evidence="13" id="KW-1185">Reference proteome</keyword>
<evidence type="ECO:0000256" key="3">
    <source>
        <dbReference type="ARBA" id="ARBA00004496"/>
    </source>
</evidence>
<dbReference type="InterPro" id="IPR023173">
    <property type="entry name" value="NADPH_Cyt_P450_Rdtase_alpha"/>
</dbReference>
<keyword evidence="9" id="KW-0560">Oxidoreductase</keyword>
<dbReference type="Pfam" id="PF00667">
    <property type="entry name" value="FAD_binding_1"/>
    <property type="match status" value="1"/>
</dbReference>
<dbReference type="Gene3D" id="3.40.50.80">
    <property type="entry name" value="Nucleotide-binding domain of ferredoxin-NADP reductase (FNR) module"/>
    <property type="match status" value="1"/>
</dbReference>
<dbReference type="EMBL" id="MU620937">
    <property type="protein sequence ID" value="KAI8577691.1"/>
    <property type="molecule type" value="Genomic_DNA"/>
</dbReference>
<dbReference type="InterPro" id="IPR008254">
    <property type="entry name" value="Flavodoxin/NO_synth"/>
</dbReference>
<evidence type="ECO:0000256" key="5">
    <source>
        <dbReference type="ARBA" id="ARBA00022630"/>
    </source>
</evidence>
<evidence type="ECO:0000259" key="11">
    <source>
        <dbReference type="PROSITE" id="PS51384"/>
    </source>
</evidence>
<dbReference type="Pfam" id="PF00175">
    <property type="entry name" value="NAD_binding_1"/>
    <property type="match status" value="1"/>
</dbReference>
<dbReference type="InterPro" id="IPR039261">
    <property type="entry name" value="FNR_nucleotide-bd"/>
</dbReference>
<dbReference type="InterPro" id="IPR028879">
    <property type="entry name" value="NDOR1"/>
</dbReference>
<dbReference type="SUPFAM" id="SSF63380">
    <property type="entry name" value="Riboflavin synthase domain-like"/>
    <property type="match status" value="1"/>
</dbReference>
<protein>
    <recommendedName>
        <fullName evidence="14">NADPH-dependent FMN and FAD-containing oxidoreductase</fullName>
    </recommendedName>
</protein>
<dbReference type="PANTHER" id="PTHR19384">
    <property type="entry name" value="NITRIC OXIDE SYNTHASE-RELATED"/>
    <property type="match status" value="1"/>
</dbReference>
<dbReference type="Proteomes" id="UP001206595">
    <property type="component" value="Unassembled WGS sequence"/>
</dbReference>
<keyword evidence="4" id="KW-0963">Cytoplasm</keyword>
<comment type="subcellular location">
    <subcellularLocation>
        <location evidence="3">Cytoplasm</location>
    </subcellularLocation>
</comment>
<dbReference type="PANTHER" id="PTHR19384:SF10">
    <property type="entry name" value="NADPH-DEPENDENT DIFLAVIN OXIDOREDUCTASE 1"/>
    <property type="match status" value="1"/>
</dbReference>
<dbReference type="GeneID" id="75915890"/>
<dbReference type="Gene3D" id="3.40.50.360">
    <property type="match status" value="1"/>
</dbReference>
<name>A0AAD5E7J3_UMBRA</name>
<dbReference type="AlphaFoldDB" id="A0AAD5E7J3"/>
<evidence type="ECO:0000256" key="8">
    <source>
        <dbReference type="ARBA" id="ARBA00022857"/>
    </source>
</evidence>
<dbReference type="GO" id="GO:0005634">
    <property type="term" value="C:nucleus"/>
    <property type="evidence" value="ECO:0007669"/>
    <property type="project" value="UniProtKB-ARBA"/>
</dbReference>
<comment type="cofactor">
    <cofactor evidence="1">
        <name>FMN</name>
        <dbReference type="ChEBI" id="CHEBI:58210"/>
    </cofactor>
</comment>
<dbReference type="InterPro" id="IPR029039">
    <property type="entry name" value="Flavoprotein-like_sf"/>
</dbReference>
<reference evidence="12" key="1">
    <citation type="submission" date="2021-06" db="EMBL/GenBank/DDBJ databases">
        <authorList>
            <consortium name="DOE Joint Genome Institute"/>
            <person name="Mondo S.J."/>
            <person name="Amses K.R."/>
            <person name="Simmons D.R."/>
            <person name="Longcore J.E."/>
            <person name="Seto K."/>
            <person name="Alves G.H."/>
            <person name="Bonds A.E."/>
            <person name="Quandt C.A."/>
            <person name="Davis W.J."/>
            <person name="Chang Y."/>
            <person name="Letcher P.M."/>
            <person name="Powell M.J."/>
            <person name="Kuo A."/>
            <person name="Labutti K."/>
            <person name="Pangilinan J."/>
            <person name="Andreopoulos W."/>
            <person name="Tritt A."/>
            <person name="Riley R."/>
            <person name="Hundley H."/>
            <person name="Johnson J."/>
            <person name="Lipzen A."/>
            <person name="Barry K."/>
            <person name="Berbee M.L."/>
            <person name="Buchler N.E."/>
            <person name="Grigoriev I.V."/>
            <person name="Spatafora J.W."/>
            <person name="Stajich J.E."/>
            <person name="James T.Y."/>
        </authorList>
    </citation>
    <scope>NUCLEOTIDE SEQUENCE</scope>
    <source>
        <strain evidence="12">AG</strain>
    </source>
</reference>
<gene>
    <name evidence="12" type="ORF">K450DRAFT_250410</name>
</gene>
<dbReference type="InterPro" id="IPR003097">
    <property type="entry name" value="CysJ-like_FAD-binding"/>
</dbReference>
<dbReference type="PRINTS" id="PR00369">
    <property type="entry name" value="FLAVODOXIN"/>
</dbReference>
<dbReference type="InterPro" id="IPR001433">
    <property type="entry name" value="OxRdtase_FAD/NAD-bd"/>
</dbReference>
<organism evidence="12 13">
    <name type="scientific">Umbelopsis ramanniana AG</name>
    <dbReference type="NCBI Taxonomy" id="1314678"/>
    <lineage>
        <taxon>Eukaryota</taxon>
        <taxon>Fungi</taxon>
        <taxon>Fungi incertae sedis</taxon>
        <taxon>Mucoromycota</taxon>
        <taxon>Mucoromycotina</taxon>
        <taxon>Umbelopsidomycetes</taxon>
        <taxon>Umbelopsidales</taxon>
        <taxon>Umbelopsidaceae</taxon>
        <taxon>Umbelopsis</taxon>
    </lineage>
</organism>
<evidence type="ECO:0000256" key="7">
    <source>
        <dbReference type="ARBA" id="ARBA00022827"/>
    </source>
</evidence>
<dbReference type="HAMAP" id="MF_03178">
    <property type="entry name" value="NDOR1"/>
    <property type="match status" value="1"/>
</dbReference>
<dbReference type="SUPFAM" id="SSF52218">
    <property type="entry name" value="Flavoproteins"/>
    <property type="match status" value="1"/>
</dbReference>
<dbReference type="GO" id="GO:0160246">
    <property type="term" value="F:NADPH-iron-sulfur [2Fe-2S] protein oxidoreductase activity"/>
    <property type="evidence" value="ECO:0007669"/>
    <property type="project" value="InterPro"/>
</dbReference>
<dbReference type="RefSeq" id="XP_051442695.1">
    <property type="nucleotide sequence ID" value="XM_051590547.1"/>
</dbReference>
<dbReference type="PROSITE" id="PS51384">
    <property type="entry name" value="FAD_FR"/>
    <property type="match status" value="1"/>
</dbReference>
<dbReference type="GO" id="GO:0050660">
    <property type="term" value="F:flavin adenine dinucleotide binding"/>
    <property type="evidence" value="ECO:0007669"/>
    <property type="project" value="TreeGrafter"/>
</dbReference>
<dbReference type="InterPro" id="IPR001094">
    <property type="entry name" value="Flavdoxin-like"/>
</dbReference>
<comment type="caution">
    <text evidence="12">The sequence shown here is derived from an EMBL/GenBank/DDBJ whole genome shotgun (WGS) entry which is preliminary data.</text>
</comment>
<proteinExistence type="inferred from homology"/>
<reference evidence="12" key="2">
    <citation type="journal article" date="2022" name="Proc. Natl. Acad. Sci. U.S.A.">
        <title>Diploid-dominant life cycles characterize the early evolution of Fungi.</title>
        <authorList>
            <person name="Amses K.R."/>
            <person name="Simmons D.R."/>
            <person name="Longcore J.E."/>
            <person name="Mondo S.J."/>
            <person name="Seto K."/>
            <person name="Jeronimo G.H."/>
            <person name="Bonds A.E."/>
            <person name="Quandt C.A."/>
            <person name="Davis W.J."/>
            <person name="Chang Y."/>
            <person name="Federici B.A."/>
            <person name="Kuo A."/>
            <person name="LaButti K."/>
            <person name="Pangilinan J."/>
            <person name="Andreopoulos W."/>
            <person name="Tritt A."/>
            <person name="Riley R."/>
            <person name="Hundley H."/>
            <person name="Johnson J."/>
            <person name="Lipzen A."/>
            <person name="Barry K."/>
            <person name="Lang B.F."/>
            <person name="Cuomo C.A."/>
            <person name="Buchler N.E."/>
            <person name="Grigoriev I.V."/>
            <person name="Spatafora J.W."/>
            <person name="Stajich J.E."/>
            <person name="James T.Y."/>
        </authorList>
    </citation>
    <scope>NUCLEOTIDE SEQUENCE</scope>
    <source>
        <strain evidence="12">AG</strain>
    </source>
</reference>
<dbReference type="GO" id="GO:0016651">
    <property type="term" value="F:oxidoreductase activity, acting on NAD(P)H"/>
    <property type="evidence" value="ECO:0007669"/>
    <property type="project" value="UniProtKB-ARBA"/>
</dbReference>
<keyword evidence="8" id="KW-0521">NADP</keyword>
<evidence type="ECO:0000256" key="1">
    <source>
        <dbReference type="ARBA" id="ARBA00001917"/>
    </source>
</evidence>
<dbReference type="Pfam" id="PF00258">
    <property type="entry name" value="Flavodoxin_1"/>
    <property type="match status" value="1"/>
</dbReference>
<comment type="cofactor">
    <cofactor evidence="2">
        <name>FAD</name>
        <dbReference type="ChEBI" id="CHEBI:57692"/>
    </cofactor>
</comment>
<feature type="domain" description="FAD-binding FR-type" evidence="11">
    <location>
        <begin position="200"/>
        <end position="440"/>
    </location>
</feature>
<dbReference type="InterPro" id="IPR001709">
    <property type="entry name" value="Flavoprot_Pyr_Nucl_cyt_Rdtase"/>
</dbReference>
<evidence type="ECO:0008006" key="14">
    <source>
        <dbReference type="Google" id="ProtNLM"/>
    </source>
</evidence>
<dbReference type="PRINTS" id="PR00371">
    <property type="entry name" value="FPNCR"/>
</dbReference>
<evidence type="ECO:0000256" key="4">
    <source>
        <dbReference type="ARBA" id="ARBA00022490"/>
    </source>
</evidence>
<dbReference type="Gene3D" id="2.40.30.10">
    <property type="entry name" value="Translation factors"/>
    <property type="match status" value="1"/>
</dbReference>
<dbReference type="InterPro" id="IPR017927">
    <property type="entry name" value="FAD-bd_FR_type"/>
</dbReference>
<dbReference type="InterPro" id="IPR017938">
    <property type="entry name" value="Riboflavin_synthase-like_b-brl"/>
</dbReference>
<evidence type="ECO:0000256" key="6">
    <source>
        <dbReference type="ARBA" id="ARBA00022643"/>
    </source>
</evidence>
<evidence type="ECO:0000313" key="12">
    <source>
        <dbReference type="EMBL" id="KAI8577691.1"/>
    </source>
</evidence>
<dbReference type="GO" id="GO:0005829">
    <property type="term" value="C:cytosol"/>
    <property type="evidence" value="ECO:0007669"/>
    <property type="project" value="TreeGrafter"/>
</dbReference>
<evidence type="ECO:0000256" key="9">
    <source>
        <dbReference type="ARBA" id="ARBA00023002"/>
    </source>
</evidence>
<dbReference type="PROSITE" id="PS50902">
    <property type="entry name" value="FLAVODOXIN_LIKE"/>
    <property type="match status" value="1"/>
</dbReference>
<dbReference type="GO" id="GO:0010181">
    <property type="term" value="F:FMN binding"/>
    <property type="evidence" value="ECO:0007669"/>
    <property type="project" value="InterPro"/>
</dbReference>